<name>V6LG14_9EUKA</name>
<keyword evidence="3" id="KW-1185">Reference proteome</keyword>
<dbReference type="VEuPathDB" id="GiardiaDB:SS50377_24921"/>
<dbReference type="AlphaFoldDB" id="V6LG14"/>
<dbReference type="EMBL" id="AUWU02000005">
    <property type="protein sequence ID" value="KAH0572807.1"/>
    <property type="molecule type" value="Genomic_DNA"/>
</dbReference>
<dbReference type="Proteomes" id="UP000018208">
    <property type="component" value="Unassembled WGS sequence"/>
</dbReference>
<evidence type="ECO:0000313" key="1">
    <source>
        <dbReference type="EMBL" id="EST43452.1"/>
    </source>
</evidence>
<organism evidence="1">
    <name type="scientific">Spironucleus salmonicida</name>
    <dbReference type="NCBI Taxonomy" id="348837"/>
    <lineage>
        <taxon>Eukaryota</taxon>
        <taxon>Metamonada</taxon>
        <taxon>Diplomonadida</taxon>
        <taxon>Hexamitidae</taxon>
        <taxon>Hexamitinae</taxon>
        <taxon>Spironucleus</taxon>
    </lineage>
</organism>
<protein>
    <recommendedName>
        <fullName evidence="4">SNF7 family protein</fullName>
    </recommendedName>
</protein>
<dbReference type="EMBL" id="KI546136">
    <property type="protein sequence ID" value="EST43452.1"/>
    <property type="molecule type" value="Genomic_DNA"/>
</dbReference>
<proteinExistence type="predicted"/>
<reference evidence="1 2" key="1">
    <citation type="journal article" date="2014" name="PLoS Genet.">
        <title>The Genome of Spironucleus salmonicida Highlights a Fish Pathogen Adapted to Fluctuating Environments.</title>
        <authorList>
            <person name="Xu F."/>
            <person name="Jerlstrom-Hultqvist J."/>
            <person name="Einarsson E."/>
            <person name="Astvaldsson A."/>
            <person name="Svard S.G."/>
            <person name="Andersson J.O."/>
        </authorList>
    </citation>
    <scope>NUCLEOTIDE SEQUENCE</scope>
    <source>
        <strain evidence="2">ATCC 50377</strain>
    </source>
</reference>
<accession>V6LG14</accession>
<evidence type="ECO:0000313" key="2">
    <source>
        <dbReference type="EMBL" id="KAH0572807.1"/>
    </source>
</evidence>
<evidence type="ECO:0008006" key="4">
    <source>
        <dbReference type="Google" id="ProtNLM"/>
    </source>
</evidence>
<dbReference type="KEGG" id="ssao:94298944"/>
<reference evidence="2" key="2">
    <citation type="submission" date="2020-12" db="EMBL/GenBank/DDBJ databases">
        <title>New Spironucleus salmonicida genome in near-complete chromosomes.</title>
        <authorList>
            <person name="Xu F."/>
            <person name="Kurt Z."/>
            <person name="Jimenez-Gonzalez A."/>
            <person name="Astvaldsson A."/>
            <person name="Andersson J.O."/>
            <person name="Svard S.G."/>
        </authorList>
    </citation>
    <scope>NUCLEOTIDE SEQUENCE</scope>
    <source>
        <strain evidence="2">ATCC 50377</strain>
    </source>
</reference>
<evidence type="ECO:0000313" key="3">
    <source>
        <dbReference type="Proteomes" id="UP000018208"/>
    </source>
</evidence>
<sequence>MNYLRKLFSRSNTVSPPQVNNDSDMVILNLKLHIERLEQRVVMLQGSISALRSDARNALLQANESGAKAILQRRKILQNEETFLGGQIGACQRQLMAMRGYQTAGASAALLRAVELDYDIVQQSQDALKVAAQNQFVLEKCAEAFGEIGGLGVITDLDAEMDILAQEMRAEQVDDSDGQREYQPAIVESVCVQKTLQAGDVEVEEASCVEIVF</sequence>
<dbReference type="RefSeq" id="XP_067763580.1">
    <property type="nucleotide sequence ID" value="XM_067908759.1"/>
</dbReference>
<gene>
    <name evidence="2" type="ORF">SS50377_24921</name>
    <name evidence="1" type="ORF">SS50377_ja023</name>
</gene>
<dbReference type="GeneID" id="94298944"/>